<evidence type="ECO:0000256" key="2">
    <source>
        <dbReference type="ARBA" id="ARBA00022833"/>
    </source>
</evidence>
<dbReference type="PROSITE" id="PS50048">
    <property type="entry name" value="ZN2_CY6_FUNGAL_2"/>
    <property type="match status" value="1"/>
</dbReference>
<name>A0A2T4A4N7_TRIHA</name>
<dbReference type="AlphaFoldDB" id="A0A2T4A4N7"/>
<evidence type="ECO:0000256" key="4">
    <source>
        <dbReference type="ARBA" id="ARBA00023163"/>
    </source>
</evidence>
<evidence type="ECO:0000256" key="5">
    <source>
        <dbReference type="ARBA" id="ARBA00023242"/>
    </source>
</evidence>
<dbReference type="CDD" id="cd00067">
    <property type="entry name" value="GAL4"/>
    <property type="match status" value="1"/>
</dbReference>
<gene>
    <name evidence="7" type="ORF">M431DRAFT_90865</name>
</gene>
<dbReference type="GO" id="GO:0000981">
    <property type="term" value="F:DNA-binding transcription factor activity, RNA polymerase II-specific"/>
    <property type="evidence" value="ECO:0007669"/>
    <property type="project" value="InterPro"/>
</dbReference>
<dbReference type="PANTHER" id="PTHR47660:SF3">
    <property type="entry name" value="FINGER DOMAIN PROTEIN, PUTATIVE (AFU_ORTHOLOGUE AFUA_4G03310)-RELATED"/>
    <property type="match status" value="1"/>
</dbReference>
<dbReference type="SUPFAM" id="SSF57701">
    <property type="entry name" value="Zn2/Cys6 DNA-binding domain"/>
    <property type="match status" value="1"/>
</dbReference>
<keyword evidence="4" id="KW-0804">Transcription</keyword>
<dbReference type="RefSeq" id="XP_024771712.1">
    <property type="nucleotide sequence ID" value="XM_024924193.1"/>
</dbReference>
<evidence type="ECO:0000313" key="8">
    <source>
        <dbReference type="Proteomes" id="UP000241690"/>
    </source>
</evidence>
<evidence type="ECO:0000256" key="1">
    <source>
        <dbReference type="ARBA" id="ARBA00022723"/>
    </source>
</evidence>
<dbReference type="Proteomes" id="UP000241690">
    <property type="component" value="Unassembled WGS sequence"/>
</dbReference>
<proteinExistence type="predicted"/>
<evidence type="ECO:0000259" key="6">
    <source>
        <dbReference type="PROSITE" id="PS50048"/>
    </source>
</evidence>
<organism evidence="7 8">
    <name type="scientific">Trichoderma harzianum CBS 226.95</name>
    <dbReference type="NCBI Taxonomy" id="983964"/>
    <lineage>
        <taxon>Eukaryota</taxon>
        <taxon>Fungi</taxon>
        <taxon>Dikarya</taxon>
        <taxon>Ascomycota</taxon>
        <taxon>Pezizomycotina</taxon>
        <taxon>Sordariomycetes</taxon>
        <taxon>Hypocreomycetidae</taxon>
        <taxon>Hypocreales</taxon>
        <taxon>Hypocreaceae</taxon>
        <taxon>Trichoderma</taxon>
    </lineage>
</organism>
<keyword evidence="3" id="KW-0805">Transcription regulation</keyword>
<dbReference type="PANTHER" id="PTHR47660">
    <property type="entry name" value="TRANSCRIPTION FACTOR WITH C2H2 AND ZN(2)-CYS(6) DNA BINDING DOMAIN (EUROFUNG)-RELATED-RELATED"/>
    <property type="match status" value="1"/>
</dbReference>
<keyword evidence="5" id="KW-0539">Nucleus</keyword>
<dbReference type="GO" id="GO:0008270">
    <property type="term" value="F:zinc ion binding"/>
    <property type="evidence" value="ECO:0007669"/>
    <property type="project" value="InterPro"/>
</dbReference>
<dbReference type="InterPro" id="IPR001138">
    <property type="entry name" value="Zn2Cys6_DnaBD"/>
</dbReference>
<protein>
    <recommendedName>
        <fullName evidence="6">Zn(2)-C6 fungal-type domain-containing protein</fullName>
    </recommendedName>
</protein>
<dbReference type="EMBL" id="KZ679684">
    <property type="protein sequence ID" value="PTB52035.1"/>
    <property type="molecule type" value="Genomic_DNA"/>
</dbReference>
<accession>A0A2T4A4N7</accession>
<dbReference type="InterPro" id="IPR036864">
    <property type="entry name" value="Zn2-C6_fun-type_DNA-bd_sf"/>
</dbReference>
<dbReference type="Gene3D" id="4.10.240.10">
    <property type="entry name" value="Zn(2)-C6 fungal-type DNA-binding domain"/>
    <property type="match status" value="1"/>
</dbReference>
<evidence type="ECO:0000313" key="7">
    <source>
        <dbReference type="EMBL" id="PTB52035.1"/>
    </source>
</evidence>
<dbReference type="GeneID" id="36632776"/>
<keyword evidence="2" id="KW-0862">Zinc</keyword>
<dbReference type="Pfam" id="PF00172">
    <property type="entry name" value="Zn_clus"/>
    <property type="match status" value="1"/>
</dbReference>
<dbReference type="SMART" id="SM00066">
    <property type="entry name" value="GAL4"/>
    <property type="match status" value="1"/>
</dbReference>
<keyword evidence="1" id="KW-0479">Metal-binding</keyword>
<dbReference type="PROSITE" id="PS00463">
    <property type="entry name" value="ZN2_CY6_FUNGAL_1"/>
    <property type="match status" value="1"/>
</dbReference>
<reference evidence="7 8" key="1">
    <citation type="submission" date="2016-07" db="EMBL/GenBank/DDBJ databases">
        <title>Multiple horizontal gene transfer events from other fungi enriched the ability of initially mycotrophic Trichoderma (Ascomycota) to feed on dead plant biomass.</title>
        <authorList>
            <consortium name="DOE Joint Genome Institute"/>
            <person name="Aerts A."/>
            <person name="Atanasova L."/>
            <person name="Chenthamara K."/>
            <person name="Zhang J."/>
            <person name="Grujic M."/>
            <person name="Henrissat B."/>
            <person name="Kuo A."/>
            <person name="Salamov A."/>
            <person name="Lipzen A."/>
            <person name="Labutti K."/>
            <person name="Barry K."/>
            <person name="Miao Y."/>
            <person name="Rahimi M.J."/>
            <person name="Shen Q."/>
            <person name="Grigoriev I.V."/>
            <person name="Kubicek C.P."/>
            <person name="Druzhinina I.S."/>
        </authorList>
    </citation>
    <scope>NUCLEOTIDE SEQUENCE [LARGE SCALE GENOMIC DNA]</scope>
    <source>
        <strain evidence="7 8">CBS 226.95</strain>
    </source>
</reference>
<keyword evidence="8" id="KW-1185">Reference proteome</keyword>
<evidence type="ECO:0000256" key="3">
    <source>
        <dbReference type="ARBA" id="ARBA00023015"/>
    </source>
</evidence>
<feature type="domain" description="Zn(2)-C6 fungal-type" evidence="6">
    <location>
        <begin position="12"/>
        <end position="42"/>
    </location>
</feature>
<sequence>MPKAQSISLSRSCHACAKAKRRCKAGLPKCERCLDKGLECSYANQPLVSIVRHQPQFLRGKSKIRKAAGDCLQIGTCRRLSLRDMEFFYFSQMRAPSYLVQQWCYSGLTGADLAIYEPPLPVIEWRKDLATVYYLATHLKAFPLTFSREGKTLFIHSSLYSQSLPKQIKDAYGVCRLYSLSIETNGLFCFQTLHKKVDEIIKEYPTLCSFSDLLASLQALILYLLICLFDKDPQQRRFAEAHMNTLNQWTRHVWEQAPSEISGKLSPWQAWAFAESVRRSIIISYLIRGVYHLTRFGYHPHSMFVETLPFSRHTWLWDIPSRTEWTSLPPNLSQSIVSYHEYTNEFANHLIRPYHLFERLLLVIRFGKDSFDQHVGIA</sequence>